<name>A0ABW3QCF7_9BACT</name>
<sequence length="108" mass="12567">MTDSPPPQFTFQWDAGNLEKLEKVRASGRFFTVGELESVFDDPEQLVETSYPDERTGEPRYRIIGQSNQNRVISVIFVLRGEKGDEIRIINAWKTKQAPLKRYYEQRG</sequence>
<dbReference type="Proteomes" id="UP001597116">
    <property type="component" value="Unassembled WGS sequence"/>
</dbReference>
<dbReference type="RefSeq" id="WP_379885880.1">
    <property type="nucleotide sequence ID" value="NZ_JBHTLP010000045.1"/>
</dbReference>
<dbReference type="Gene3D" id="3.10.450.530">
    <property type="entry name" value="Ribonuclease toxin, BrnT, of type II toxin-antitoxin system"/>
    <property type="match status" value="1"/>
</dbReference>
<keyword evidence="2" id="KW-1185">Reference proteome</keyword>
<comment type="caution">
    <text evidence="1">The sequence shown here is derived from an EMBL/GenBank/DDBJ whole genome shotgun (WGS) entry which is preliminary data.</text>
</comment>
<evidence type="ECO:0000313" key="2">
    <source>
        <dbReference type="Proteomes" id="UP001597116"/>
    </source>
</evidence>
<evidence type="ECO:0000313" key="1">
    <source>
        <dbReference type="EMBL" id="MFD1145493.1"/>
    </source>
</evidence>
<dbReference type="EMBL" id="JBHTLP010000045">
    <property type="protein sequence ID" value="MFD1145493.1"/>
    <property type="molecule type" value="Genomic_DNA"/>
</dbReference>
<organism evidence="1 2">
    <name type="scientific">Larkinella insperata</name>
    <dbReference type="NCBI Taxonomy" id="332158"/>
    <lineage>
        <taxon>Bacteria</taxon>
        <taxon>Pseudomonadati</taxon>
        <taxon>Bacteroidota</taxon>
        <taxon>Cytophagia</taxon>
        <taxon>Cytophagales</taxon>
        <taxon>Spirosomataceae</taxon>
        <taxon>Larkinella</taxon>
    </lineage>
</organism>
<accession>A0ABW3QCF7</accession>
<proteinExistence type="predicted"/>
<dbReference type="InterPro" id="IPR007460">
    <property type="entry name" value="BrnT_toxin"/>
</dbReference>
<protein>
    <submittedName>
        <fullName evidence="1">BrnT family toxin</fullName>
    </submittedName>
</protein>
<dbReference type="InterPro" id="IPR038573">
    <property type="entry name" value="BrnT_sf"/>
</dbReference>
<gene>
    <name evidence="1" type="ORF">ACFQ4C_30485</name>
</gene>
<dbReference type="Pfam" id="PF04365">
    <property type="entry name" value="BrnT_toxin"/>
    <property type="match status" value="1"/>
</dbReference>
<reference evidence="2" key="1">
    <citation type="journal article" date="2019" name="Int. J. Syst. Evol. Microbiol.">
        <title>The Global Catalogue of Microorganisms (GCM) 10K type strain sequencing project: providing services to taxonomists for standard genome sequencing and annotation.</title>
        <authorList>
            <consortium name="The Broad Institute Genomics Platform"/>
            <consortium name="The Broad Institute Genome Sequencing Center for Infectious Disease"/>
            <person name="Wu L."/>
            <person name="Ma J."/>
        </authorList>
    </citation>
    <scope>NUCLEOTIDE SEQUENCE [LARGE SCALE GENOMIC DNA]</scope>
    <source>
        <strain evidence="2">CCUG 55608</strain>
    </source>
</reference>